<dbReference type="AlphaFoldDB" id="A0A382YQZ6"/>
<evidence type="ECO:0000259" key="1">
    <source>
        <dbReference type="Pfam" id="PF01458"/>
    </source>
</evidence>
<organism evidence="2">
    <name type="scientific">marine metagenome</name>
    <dbReference type="NCBI Taxonomy" id="408172"/>
    <lineage>
        <taxon>unclassified sequences</taxon>
        <taxon>metagenomes</taxon>
        <taxon>ecological metagenomes</taxon>
    </lineage>
</organism>
<dbReference type="PANTHER" id="PTHR43575:SF1">
    <property type="entry name" value="PROTEIN ABCI7, CHLOROPLASTIC"/>
    <property type="match status" value="1"/>
</dbReference>
<feature type="non-terminal residue" evidence="2">
    <location>
        <position position="1"/>
    </location>
</feature>
<protein>
    <recommendedName>
        <fullName evidence="1">SUF system FeS cluster assembly SufBD core domain-containing protein</fullName>
    </recommendedName>
</protein>
<feature type="domain" description="SUF system FeS cluster assembly SufBD core" evidence="1">
    <location>
        <begin position="11"/>
        <end position="68"/>
    </location>
</feature>
<dbReference type="SUPFAM" id="SSF101960">
    <property type="entry name" value="Stabilizer of iron transporter SufD"/>
    <property type="match status" value="1"/>
</dbReference>
<name>A0A382YQZ6_9ZZZZ</name>
<proteinExistence type="predicted"/>
<gene>
    <name evidence="2" type="ORF">METZ01_LOCUS438325</name>
</gene>
<dbReference type="PANTHER" id="PTHR43575">
    <property type="entry name" value="PROTEIN ABCI7, CHLOROPLASTIC"/>
    <property type="match status" value="1"/>
</dbReference>
<evidence type="ECO:0000313" key="2">
    <source>
        <dbReference type="EMBL" id="SVD85471.1"/>
    </source>
</evidence>
<reference evidence="2" key="1">
    <citation type="submission" date="2018-05" db="EMBL/GenBank/DDBJ databases">
        <authorList>
            <person name="Lanie J.A."/>
            <person name="Ng W.-L."/>
            <person name="Kazmierczak K.M."/>
            <person name="Andrzejewski T.M."/>
            <person name="Davidsen T.M."/>
            <person name="Wayne K.J."/>
            <person name="Tettelin H."/>
            <person name="Glass J.I."/>
            <person name="Rusch D."/>
            <person name="Podicherti R."/>
            <person name="Tsui H.-C.T."/>
            <person name="Winkler M.E."/>
        </authorList>
    </citation>
    <scope>NUCLEOTIDE SEQUENCE</scope>
</reference>
<dbReference type="EMBL" id="UINC01177695">
    <property type="protein sequence ID" value="SVD85471.1"/>
    <property type="molecule type" value="Genomic_DNA"/>
</dbReference>
<dbReference type="GO" id="GO:0016226">
    <property type="term" value="P:iron-sulfur cluster assembly"/>
    <property type="evidence" value="ECO:0007669"/>
    <property type="project" value="InterPro"/>
</dbReference>
<sequence>AALGNPFPDFLLSKAAEVDTKPSLEIYADDVECSHGATAGNIDKNMLFYLQSRGINKDQATSMLIRGFAQEIIEEFQDELLIEYLEKLLDEKIPNLDIEGIM</sequence>
<dbReference type="InterPro" id="IPR037284">
    <property type="entry name" value="SUF_FeS_clus_asmbl_SufBD_sf"/>
</dbReference>
<accession>A0A382YQZ6</accession>
<dbReference type="InterPro" id="IPR000825">
    <property type="entry name" value="SUF_FeS_clus_asmbl_SufBD_core"/>
</dbReference>
<dbReference type="InterPro" id="IPR055346">
    <property type="entry name" value="Fe-S_cluster_assembly_SufBD"/>
</dbReference>
<dbReference type="Pfam" id="PF01458">
    <property type="entry name" value="SUFBD_core"/>
    <property type="match status" value="1"/>
</dbReference>